<dbReference type="Proteomes" id="UP000322917">
    <property type="component" value="Unassembled WGS sequence"/>
</dbReference>
<dbReference type="InterPro" id="IPR037185">
    <property type="entry name" value="EmrE-like"/>
</dbReference>
<dbReference type="OrthoDB" id="157232at2"/>
<feature type="transmembrane region" description="Helical" evidence="2">
    <location>
        <begin position="214"/>
        <end position="235"/>
    </location>
</feature>
<evidence type="ECO:0000259" key="3">
    <source>
        <dbReference type="Pfam" id="PF00892"/>
    </source>
</evidence>
<gene>
    <name evidence="4" type="ORF">SAMN02745170_03711</name>
</gene>
<evidence type="ECO:0000313" key="4">
    <source>
        <dbReference type="EMBL" id="SHJ92719.1"/>
    </source>
</evidence>
<feature type="domain" description="EamA" evidence="3">
    <location>
        <begin position="5"/>
        <end position="136"/>
    </location>
</feature>
<sequence length="286" mass="30504">MTGPAIILILIAAFSHATWNYLAKKACGGTAFVWLFAALSTLLYFPLALWIIAVQKPIIGWHQLGFMLGSAILHSLYFILLDKGYRFGDLSVIYPLARGTGPMLSTIAAMIVLGEQPSAVALAGTVLIGLGIVTITGNPFTLAEPAARKSIVFAILCGTMIAGYTLSDKLAVSTFLIPPLLLDWSANLGRVFLLTPYAFKNWAKVRDQWACHRIEAIGVAILCPLAYILVLTVMVFSPVSYIAPAREISILIGTVMGARLLSEGAIKIRIIGASAMIIGLGALSIG</sequence>
<evidence type="ECO:0000256" key="1">
    <source>
        <dbReference type="ARBA" id="ARBA00007362"/>
    </source>
</evidence>
<feature type="transmembrane region" description="Helical" evidence="2">
    <location>
        <begin position="32"/>
        <end position="53"/>
    </location>
</feature>
<feature type="transmembrane region" description="Helical" evidence="2">
    <location>
        <begin position="92"/>
        <end position="113"/>
    </location>
</feature>
<dbReference type="GO" id="GO:0016020">
    <property type="term" value="C:membrane"/>
    <property type="evidence" value="ECO:0007669"/>
    <property type="project" value="InterPro"/>
</dbReference>
<comment type="similarity">
    <text evidence="1">Belongs to the EamA transporter family.</text>
</comment>
<feature type="transmembrane region" description="Helical" evidence="2">
    <location>
        <begin position="6"/>
        <end position="23"/>
    </location>
</feature>
<keyword evidence="2" id="KW-0472">Membrane</keyword>
<keyword evidence="5" id="KW-1185">Reference proteome</keyword>
<dbReference type="AlphaFoldDB" id="A0A1M6NAI8"/>
<dbReference type="Pfam" id="PF00892">
    <property type="entry name" value="EamA"/>
    <property type="match status" value="1"/>
</dbReference>
<feature type="transmembrane region" description="Helical" evidence="2">
    <location>
        <begin position="268"/>
        <end position="285"/>
    </location>
</feature>
<proteinExistence type="inferred from homology"/>
<protein>
    <submittedName>
        <fullName evidence="4">EamA-like transporter family protein</fullName>
    </submittedName>
</protein>
<accession>A0A1M6NAI8</accession>
<feature type="transmembrane region" description="Helical" evidence="2">
    <location>
        <begin position="150"/>
        <end position="166"/>
    </location>
</feature>
<organism evidence="4 5">
    <name type="scientific">Propionispora hippei DSM 15287</name>
    <dbReference type="NCBI Taxonomy" id="1123003"/>
    <lineage>
        <taxon>Bacteria</taxon>
        <taxon>Bacillati</taxon>
        <taxon>Bacillota</taxon>
        <taxon>Negativicutes</taxon>
        <taxon>Selenomonadales</taxon>
        <taxon>Sporomusaceae</taxon>
        <taxon>Propionispora</taxon>
    </lineage>
</organism>
<evidence type="ECO:0000313" key="5">
    <source>
        <dbReference type="Proteomes" id="UP000322917"/>
    </source>
</evidence>
<dbReference type="InterPro" id="IPR000620">
    <property type="entry name" value="EamA_dom"/>
</dbReference>
<evidence type="ECO:0000256" key="2">
    <source>
        <dbReference type="SAM" id="Phobius"/>
    </source>
</evidence>
<dbReference type="SUPFAM" id="SSF103481">
    <property type="entry name" value="Multidrug resistance efflux transporter EmrE"/>
    <property type="match status" value="1"/>
</dbReference>
<name>A0A1M6NAI8_9FIRM</name>
<dbReference type="Gene3D" id="1.10.3730.20">
    <property type="match status" value="1"/>
</dbReference>
<keyword evidence="2" id="KW-0812">Transmembrane</keyword>
<feature type="transmembrane region" description="Helical" evidence="2">
    <location>
        <begin position="59"/>
        <end position="80"/>
    </location>
</feature>
<feature type="transmembrane region" description="Helical" evidence="2">
    <location>
        <begin position="119"/>
        <end position="138"/>
    </location>
</feature>
<dbReference type="RefSeq" id="WP_149736249.1">
    <property type="nucleotide sequence ID" value="NZ_FQZD01000051.1"/>
</dbReference>
<feature type="transmembrane region" description="Helical" evidence="2">
    <location>
        <begin position="172"/>
        <end position="193"/>
    </location>
</feature>
<keyword evidence="2" id="KW-1133">Transmembrane helix</keyword>
<reference evidence="4 5" key="1">
    <citation type="submission" date="2016-11" db="EMBL/GenBank/DDBJ databases">
        <authorList>
            <person name="Varghese N."/>
            <person name="Submissions S."/>
        </authorList>
    </citation>
    <scope>NUCLEOTIDE SEQUENCE [LARGE SCALE GENOMIC DNA]</scope>
    <source>
        <strain evidence="4 5">DSM 15287</strain>
    </source>
</reference>
<dbReference type="EMBL" id="FQZD01000051">
    <property type="protein sequence ID" value="SHJ92719.1"/>
    <property type="molecule type" value="Genomic_DNA"/>
</dbReference>